<protein>
    <submittedName>
        <fullName evidence="2">Uncharacterized protein</fullName>
    </submittedName>
</protein>
<dbReference type="Proteomes" id="UP000550707">
    <property type="component" value="Unassembled WGS sequence"/>
</dbReference>
<accession>A0A7J8JX80</accession>
<dbReference type="AlphaFoldDB" id="A0A7J8JX80"/>
<dbReference type="InParanoid" id="A0A7J8JX80"/>
<feature type="region of interest" description="Disordered" evidence="1">
    <location>
        <begin position="1"/>
        <end position="24"/>
    </location>
</feature>
<reference evidence="2 3" key="1">
    <citation type="journal article" date="2020" name="Nature">
        <title>Six reference-quality genomes reveal evolution of bat adaptations.</title>
        <authorList>
            <person name="Jebb D."/>
            <person name="Huang Z."/>
            <person name="Pippel M."/>
            <person name="Hughes G.M."/>
            <person name="Lavrichenko K."/>
            <person name="Devanna P."/>
            <person name="Winkler S."/>
            <person name="Jermiin L.S."/>
            <person name="Skirmuntt E.C."/>
            <person name="Katzourakis A."/>
            <person name="Burkitt-Gray L."/>
            <person name="Ray D.A."/>
            <person name="Sullivan K.A.M."/>
            <person name="Roscito J.G."/>
            <person name="Kirilenko B.M."/>
            <person name="Davalos L.M."/>
            <person name="Corthals A.P."/>
            <person name="Power M.L."/>
            <person name="Jones G."/>
            <person name="Ransome R.D."/>
            <person name="Dechmann D.K.N."/>
            <person name="Locatelli A.G."/>
            <person name="Puechmaille S.J."/>
            <person name="Fedrigo O."/>
            <person name="Jarvis E.D."/>
            <person name="Hiller M."/>
            <person name="Vernes S.C."/>
            <person name="Myers E.W."/>
            <person name="Teeling E.C."/>
        </authorList>
    </citation>
    <scope>NUCLEOTIDE SEQUENCE [LARGE SCALE GENOMIC DNA]</scope>
    <source>
        <strain evidence="2">MMolMol1</strain>
        <tissue evidence="2">Muscle</tissue>
    </source>
</reference>
<comment type="caution">
    <text evidence="2">The sequence shown here is derived from an EMBL/GenBank/DDBJ whole genome shotgun (WGS) entry which is preliminary data.</text>
</comment>
<name>A0A7J8JX80_MOLMO</name>
<evidence type="ECO:0000313" key="2">
    <source>
        <dbReference type="EMBL" id="KAF6501080.1"/>
    </source>
</evidence>
<evidence type="ECO:0000313" key="3">
    <source>
        <dbReference type="Proteomes" id="UP000550707"/>
    </source>
</evidence>
<organism evidence="2 3">
    <name type="scientific">Molossus molossus</name>
    <name type="common">Pallas' mastiff bat</name>
    <name type="synonym">Vespertilio molossus</name>
    <dbReference type="NCBI Taxonomy" id="27622"/>
    <lineage>
        <taxon>Eukaryota</taxon>
        <taxon>Metazoa</taxon>
        <taxon>Chordata</taxon>
        <taxon>Craniata</taxon>
        <taxon>Vertebrata</taxon>
        <taxon>Euteleostomi</taxon>
        <taxon>Mammalia</taxon>
        <taxon>Eutheria</taxon>
        <taxon>Laurasiatheria</taxon>
        <taxon>Chiroptera</taxon>
        <taxon>Yangochiroptera</taxon>
        <taxon>Molossidae</taxon>
        <taxon>Molossus</taxon>
    </lineage>
</organism>
<gene>
    <name evidence="2" type="ORF">HJG59_008061</name>
</gene>
<dbReference type="EMBL" id="JACASF010000001">
    <property type="protein sequence ID" value="KAF6501080.1"/>
    <property type="molecule type" value="Genomic_DNA"/>
</dbReference>
<sequence>MRRILLSAQTRSPRSCASAHQNAAAPVNHQAVESTQPSAWSRNGLAQCFPSVVDRDSDTGCSPPVSTLDFVQDKQKTSLTSKLGLLNTSEAERWAGCPVRAGPTRQVLRPQDRGLACPRGYEEPAGLTAGLAFQETGRKELSPLWALEEGSAAINREPREGGS</sequence>
<proteinExistence type="predicted"/>
<keyword evidence="3" id="KW-1185">Reference proteome</keyword>
<evidence type="ECO:0000256" key="1">
    <source>
        <dbReference type="SAM" id="MobiDB-lite"/>
    </source>
</evidence>
<feature type="compositionally biased region" description="Polar residues" evidence="1">
    <location>
        <begin position="7"/>
        <end position="21"/>
    </location>
</feature>